<dbReference type="RefSeq" id="WP_220563879.1">
    <property type="nucleotide sequence ID" value="NZ_CP074133.1"/>
</dbReference>
<dbReference type="PROSITE" id="PS50977">
    <property type="entry name" value="HTH_TETR_2"/>
    <property type="match status" value="1"/>
</dbReference>
<keyword evidence="1" id="KW-0805">Transcription regulation</keyword>
<evidence type="ECO:0000313" key="6">
    <source>
        <dbReference type="EMBL" id="QUX22663.1"/>
    </source>
</evidence>
<evidence type="ECO:0000313" key="7">
    <source>
        <dbReference type="Proteomes" id="UP000676079"/>
    </source>
</evidence>
<dbReference type="Pfam" id="PF00440">
    <property type="entry name" value="TetR_N"/>
    <property type="match status" value="1"/>
</dbReference>
<dbReference type="PANTHER" id="PTHR30055">
    <property type="entry name" value="HTH-TYPE TRANSCRIPTIONAL REGULATOR RUTR"/>
    <property type="match status" value="1"/>
</dbReference>
<dbReference type="InterPro" id="IPR036271">
    <property type="entry name" value="Tet_transcr_reg_TetR-rel_C_sf"/>
</dbReference>
<proteinExistence type="predicted"/>
<dbReference type="InterPro" id="IPR050109">
    <property type="entry name" value="HTH-type_TetR-like_transc_reg"/>
</dbReference>
<keyword evidence="3" id="KW-0804">Transcription</keyword>
<evidence type="ECO:0000259" key="5">
    <source>
        <dbReference type="PROSITE" id="PS50977"/>
    </source>
</evidence>
<dbReference type="SUPFAM" id="SSF48498">
    <property type="entry name" value="Tetracyclin repressor-like, C-terminal domain"/>
    <property type="match status" value="1"/>
</dbReference>
<gene>
    <name evidence="6" type="ORF">KGD84_30980</name>
</gene>
<dbReference type="PANTHER" id="PTHR30055:SF148">
    <property type="entry name" value="TETR-FAMILY TRANSCRIPTIONAL REGULATOR"/>
    <property type="match status" value="1"/>
</dbReference>
<dbReference type="InterPro" id="IPR011075">
    <property type="entry name" value="TetR_C"/>
</dbReference>
<evidence type="ECO:0000256" key="4">
    <source>
        <dbReference type="PROSITE-ProRule" id="PRU00335"/>
    </source>
</evidence>
<organism evidence="6 7">
    <name type="scientific">Nocardiopsis changdeensis</name>
    <dbReference type="NCBI Taxonomy" id="2831969"/>
    <lineage>
        <taxon>Bacteria</taxon>
        <taxon>Bacillati</taxon>
        <taxon>Actinomycetota</taxon>
        <taxon>Actinomycetes</taxon>
        <taxon>Streptosporangiales</taxon>
        <taxon>Nocardiopsidaceae</taxon>
        <taxon>Nocardiopsis</taxon>
    </lineage>
</organism>
<dbReference type="InterPro" id="IPR009057">
    <property type="entry name" value="Homeodomain-like_sf"/>
</dbReference>
<keyword evidence="2 4" id="KW-0238">DNA-binding</keyword>
<name>A0ABX8BPI7_9ACTN</name>
<keyword evidence="7" id="KW-1185">Reference proteome</keyword>
<dbReference type="Gene3D" id="1.10.10.60">
    <property type="entry name" value="Homeodomain-like"/>
    <property type="match status" value="1"/>
</dbReference>
<dbReference type="InterPro" id="IPR001647">
    <property type="entry name" value="HTH_TetR"/>
</dbReference>
<dbReference type="EMBL" id="CP074133">
    <property type="protein sequence ID" value="QUX22663.1"/>
    <property type="molecule type" value="Genomic_DNA"/>
</dbReference>
<dbReference type="Proteomes" id="UP000676079">
    <property type="component" value="Chromosome"/>
</dbReference>
<feature type="DNA-binding region" description="H-T-H motif" evidence="4">
    <location>
        <begin position="41"/>
        <end position="60"/>
    </location>
</feature>
<feature type="domain" description="HTH tetR-type" evidence="5">
    <location>
        <begin position="18"/>
        <end position="78"/>
    </location>
</feature>
<dbReference type="Gene3D" id="1.10.357.10">
    <property type="entry name" value="Tetracycline Repressor, domain 2"/>
    <property type="match status" value="1"/>
</dbReference>
<evidence type="ECO:0000256" key="1">
    <source>
        <dbReference type="ARBA" id="ARBA00023015"/>
    </source>
</evidence>
<dbReference type="Pfam" id="PF16859">
    <property type="entry name" value="TetR_C_11"/>
    <property type="match status" value="1"/>
</dbReference>
<sequence>MTSTPEPPGSARPGGRTARNTAAVLRATLDELGEHGYAGLTVDRVAVRSGVHKATVYRRWGGVDGLLAAALEWSAREHDWAPTRTGTLEGDLLALAEDVRHGFTDAPEGAVSAASIAAALASPVAAEALRAFMADRHERSAAVVAEAVERGEVPEGTDAVEVVRCAVAPVYHRLLVGREPVSDVDLRRAARIAADAARAGAFVSRD</sequence>
<evidence type="ECO:0000256" key="2">
    <source>
        <dbReference type="ARBA" id="ARBA00023125"/>
    </source>
</evidence>
<accession>A0ABX8BPI7</accession>
<evidence type="ECO:0000256" key="3">
    <source>
        <dbReference type="ARBA" id="ARBA00023163"/>
    </source>
</evidence>
<protein>
    <submittedName>
        <fullName evidence="6">TetR/AcrR family transcriptional regulator</fullName>
    </submittedName>
</protein>
<reference evidence="6 7" key="1">
    <citation type="submission" date="2021-05" db="EMBL/GenBank/DDBJ databases">
        <title>Direct Submission.</title>
        <authorList>
            <person name="Li K."/>
            <person name="Gao J."/>
        </authorList>
    </citation>
    <scope>NUCLEOTIDE SEQUENCE [LARGE SCALE GENOMIC DNA]</scope>
    <source>
        <strain evidence="6 7">Mg02</strain>
    </source>
</reference>
<dbReference type="SUPFAM" id="SSF46689">
    <property type="entry name" value="Homeodomain-like"/>
    <property type="match status" value="1"/>
</dbReference>